<dbReference type="AlphaFoldDB" id="A0A060SRW6"/>
<dbReference type="HOGENOM" id="CLU_032494_2_0_1"/>
<evidence type="ECO:0000256" key="1">
    <source>
        <dbReference type="SAM" id="MobiDB-lite"/>
    </source>
</evidence>
<evidence type="ECO:0000313" key="3">
    <source>
        <dbReference type="Proteomes" id="UP000029665"/>
    </source>
</evidence>
<reference evidence="2" key="1">
    <citation type="submission" date="2014-01" db="EMBL/GenBank/DDBJ databases">
        <title>The genome of the white-rot fungus Pycnoporus cinnabarinus: a basidiomycete model with a versatile arsenal for lignocellulosic biomass breakdown.</title>
        <authorList>
            <person name="Levasseur A."/>
            <person name="Lomascolo A."/>
            <person name="Ruiz-Duenas F.J."/>
            <person name="Uzan E."/>
            <person name="Piumi F."/>
            <person name="Kues U."/>
            <person name="Ram A.F.J."/>
            <person name="Murat C."/>
            <person name="Haon M."/>
            <person name="Benoit I."/>
            <person name="Arfi Y."/>
            <person name="Chevret D."/>
            <person name="Drula E."/>
            <person name="Kwon M.J."/>
            <person name="Gouret P."/>
            <person name="Lesage-Meessen L."/>
            <person name="Lombard V."/>
            <person name="Mariette J."/>
            <person name="Noirot C."/>
            <person name="Park J."/>
            <person name="Patyshakuliyeva A."/>
            <person name="Wieneger R.A.B."/>
            <person name="Wosten H.A.B."/>
            <person name="Martin F."/>
            <person name="Coutinho P.M."/>
            <person name="de Vries R."/>
            <person name="Martinez A.T."/>
            <person name="Klopp C."/>
            <person name="Pontarotti P."/>
            <person name="Henrissat B."/>
            <person name="Record E."/>
        </authorList>
    </citation>
    <scope>NUCLEOTIDE SEQUENCE [LARGE SCALE GENOMIC DNA]</scope>
    <source>
        <strain evidence="2">BRFM137</strain>
    </source>
</reference>
<gene>
    <name evidence="2" type="ORF">BN946_scf184657.g5</name>
</gene>
<name>A0A060SRW6_PYCCI</name>
<protein>
    <submittedName>
        <fullName evidence="2">Uncharacterized protein</fullName>
    </submittedName>
</protein>
<accession>A0A060SRW6</accession>
<dbReference type="OrthoDB" id="4708870at2759"/>
<dbReference type="STRING" id="5643.A0A060SRW6"/>
<dbReference type="EMBL" id="CCBP010000443">
    <property type="protein sequence ID" value="CDO77130.1"/>
    <property type="molecule type" value="Genomic_DNA"/>
</dbReference>
<proteinExistence type="predicted"/>
<dbReference type="OMA" id="FDWRAAK"/>
<keyword evidence="3" id="KW-1185">Reference proteome</keyword>
<comment type="caution">
    <text evidence="2">The sequence shown here is derived from an EMBL/GenBank/DDBJ whole genome shotgun (WGS) entry which is preliminary data.</text>
</comment>
<feature type="region of interest" description="Disordered" evidence="1">
    <location>
        <begin position="410"/>
        <end position="443"/>
    </location>
</feature>
<evidence type="ECO:0000313" key="2">
    <source>
        <dbReference type="EMBL" id="CDO77130.1"/>
    </source>
</evidence>
<organism evidence="2 3">
    <name type="scientific">Pycnoporus cinnabarinus</name>
    <name type="common">Cinnabar-red polypore</name>
    <name type="synonym">Trametes cinnabarina</name>
    <dbReference type="NCBI Taxonomy" id="5643"/>
    <lineage>
        <taxon>Eukaryota</taxon>
        <taxon>Fungi</taxon>
        <taxon>Dikarya</taxon>
        <taxon>Basidiomycota</taxon>
        <taxon>Agaricomycotina</taxon>
        <taxon>Agaricomycetes</taxon>
        <taxon>Polyporales</taxon>
        <taxon>Polyporaceae</taxon>
        <taxon>Trametes</taxon>
    </lineage>
</organism>
<sequence>MGGNAFKAIAADAIFPRMPPAVYEALKSSLLPILQSLYSHVIVPREAPGKKDYGDVDFVVCCPREGLTADKVKAALRASYSVPMEGHRTSNYAIAPDAWEDVARVSEHWVAEIRESSRSDEHSEGSGTSVYLQVDVNVSADNAQLERKAFYSSYGDLGLLLGLLAQSAGLSFSIYGLKLAEPVGSPPQTFYLSDNFTEILSFLGLSMERWERDFTNQDELFRWIASSPFAVAFAERLKASDGMPFERDRVEARPMRQNFIAFLREHRFPDRADEGHSVFAQPGNKEEKLAATLKYFGKEKEYVAIVDAARAATRAKAILNGTNVQEWTGVRGMPVRFILDEVKERLTSWRMHGNDGKDLDETGDIPAWQRALLDMTDAEVRGLTVRVKEELDAAGKLMFDWRAAKAAKLEQKRQKELASSGVGEQETASVSGARGVQTPDSSG</sequence>
<dbReference type="Proteomes" id="UP000029665">
    <property type="component" value="Unassembled WGS sequence"/>
</dbReference>